<dbReference type="EMBL" id="JAAGNX010000002">
    <property type="protein sequence ID" value="NDV62681.1"/>
    <property type="molecule type" value="Genomic_DNA"/>
</dbReference>
<feature type="signal peptide" evidence="2">
    <location>
        <begin position="1"/>
        <end position="25"/>
    </location>
</feature>
<evidence type="ECO:0000313" key="4">
    <source>
        <dbReference type="Proteomes" id="UP000478417"/>
    </source>
</evidence>
<feature type="compositionally biased region" description="Pro residues" evidence="1">
    <location>
        <begin position="33"/>
        <end position="56"/>
    </location>
</feature>
<protein>
    <recommendedName>
        <fullName evidence="5">Periplasmic heavy metal sensor</fullName>
    </recommendedName>
</protein>
<dbReference type="RefSeq" id="WP_163965005.1">
    <property type="nucleotide sequence ID" value="NZ_JAAGNX010000002.1"/>
</dbReference>
<keyword evidence="4" id="KW-1185">Reference proteome</keyword>
<sequence>MGCPFLKIPSLILSAALLGSGLASIAQEKPAPLQAPPPLPPEILNNPPPQPPPNLPDPSELIAQLKQLEELLSLSPEKLQKLRQTVEFIEKMSEAEREAMRIRISQVTQMTDELRQEIETLCRLVPGIHKPDVSQFWLAERKVDRDRKRSALADLSAPDQSKLLREWITDFVEKREEVFKEMKEALEAKKAGLGKRSGQPATP</sequence>
<dbReference type="AlphaFoldDB" id="A0A6B2M120"/>
<feature type="region of interest" description="Disordered" evidence="1">
    <location>
        <begin position="29"/>
        <end position="59"/>
    </location>
</feature>
<reference evidence="3 4" key="1">
    <citation type="submission" date="2020-02" db="EMBL/GenBank/DDBJ databases">
        <title>Albibacoteraceae fam. nov., the first described family within the subdivision 4 Verrucomicrobia.</title>
        <authorList>
            <person name="Xi F."/>
        </authorList>
    </citation>
    <scope>NUCLEOTIDE SEQUENCE [LARGE SCALE GENOMIC DNA]</scope>
    <source>
        <strain evidence="3 4">CK1056</strain>
    </source>
</reference>
<evidence type="ECO:0000256" key="2">
    <source>
        <dbReference type="SAM" id="SignalP"/>
    </source>
</evidence>
<accession>A0A6B2M120</accession>
<name>A0A6B2M120_9BACT</name>
<feature type="chain" id="PRO_5025411488" description="Periplasmic heavy metal sensor" evidence="2">
    <location>
        <begin position="26"/>
        <end position="203"/>
    </location>
</feature>
<proteinExistence type="predicted"/>
<comment type="caution">
    <text evidence="3">The sequence shown here is derived from an EMBL/GenBank/DDBJ whole genome shotgun (WGS) entry which is preliminary data.</text>
</comment>
<evidence type="ECO:0008006" key="5">
    <source>
        <dbReference type="Google" id="ProtNLM"/>
    </source>
</evidence>
<gene>
    <name evidence="3" type="ORF">G0Q06_09485</name>
</gene>
<dbReference type="Proteomes" id="UP000478417">
    <property type="component" value="Unassembled WGS sequence"/>
</dbReference>
<organism evidence="3 4">
    <name type="scientific">Oceanipulchritudo coccoides</name>
    <dbReference type="NCBI Taxonomy" id="2706888"/>
    <lineage>
        <taxon>Bacteria</taxon>
        <taxon>Pseudomonadati</taxon>
        <taxon>Verrucomicrobiota</taxon>
        <taxon>Opitutia</taxon>
        <taxon>Puniceicoccales</taxon>
        <taxon>Oceanipulchritudinaceae</taxon>
        <taxon>Oceanipulchritudo</taxon>
    </lineage>
</organism>
<evidence type="ECO:0000256" key="1">
    <source>
        <dbReference type="SAM" id="MobiDB-lite"/>
    </source>
</evidence>
<keyword evidence="2" id="KW-0732">Signal</keyword>
<evidence type="ECO:0000313" key="3">
    <source>
        <dbReference type="EMBL" id="NDV62681.1"/>
    </source>
</evidence>